<feature type="binding site" evidence="8">
    <location>
        <position position="371"/>
    </location>
    <ligand>
        <name>[4Fe-4S] cluster</name>
        <dbReference type="ChEBI" id="CHEBI:49883"/>
        <label>1</label>
    </ligand>
</feature>
<keyword evidence="8" id="KW-1003">Cell membrane</keyword>
<keyword evidence="6 8" id="KW-0408">Iron</keyword>
<dbReference type="InterPro" id="IPR017896">
    <property type="entry name" value="4Fe4S_Fe-S-bd"/>
</dbReference>
<dbReference type="PANTHER" id="PTHR43034:SF2">
    <property type="entry name" value="ION-TRANSLOCATING OXIDOREDUCTASE COMPLEX SUBUNIT C"/>
    <property type="match status" value="1"/>
</dbReference>
<comment type="cofactor">
    <cofactor evidence="8">
        <name>[4Fe-4S] cluster</name>
        <dbReference type="ChEBI" id="CHEBI:49883"/>
    </cofactor>
    <text evidence="8">Binds 2 [4Fe-4S] clusters per subunit.</text>
</comment>
<dbReference type="PROSITE" id="PS00198">
    <property type="entry name" value="4FE4S_FER_1"/>
    <property type="match status" value="1"/>
</dbReference>
<evidence type="ECO:0000256" key="2">
    <source>
        <dbReference type="ARBA" id="ARBA00022485"/>
    </source>
</evidence>
<dbReference type="Gene3D" id="3.30.70.20">
    <property type="match status" value="1"/>
</dbReference>
<evidence type="ECO:0000256" key="5">
    <source>
        <dbReference type="ARBA" id="ARBA00022982"/>
    </source>
</evidence>
<dbReference type="PROSITE" id="PS51379">
    <property type="entry name" value="4FE4S_FER_2"/>
    <property type="match status" value="2"/>
</dbReference>
<comment type="subunit">
    <text evidence="8">The complex is composed of six subunits: RnfA, RnfB, RnfC, RnfD, RnfE and RnfG.</text>
</comment>
<evidence type="ECO:0000313" key="12">
    <source>
        <dbReference type="Proteomes" id="UP000002382"/>
    </source>
</evidence>
<feature type="binding site" evidence="8">
    <location>
        <position position="404"/>
    </location>
    <ligand>
        <name>[4Fe-4S] cluster</name>
        <dbReference type="ChEBI" id="CHEBI:49883"/>
        <label>2</label>
    </ligand>
</feature>
<protein>
    <recommendedName>
        <fullName evidence="8">Ion-translocating oxidoreductase complex subunit C</fullName>
        <ecNumber evidence="8">7.-.-.-</ecNumber>
    </recommendedName>
    <alternativeName>
        <fullName evidence="8">Rnf electron transport complex subunit C</fullName>
    </alternativeName>
</protein>
<dbReference type="eggNOG" id="COG4656">
    <property type="taxonomic scope" value="Bacteria"/>
</dbReference>
<feature type="region of interest" description="Disordered" evidence="9">
    <location>
        <begin position="1"/>
        <end position="21"/>
    </location>
</feature>
<dbReference type="HOGENOM" id="CLU_010808_6_0_0"/>
<dbReference type="NCBIfam" id="TIGR01945">
    <property type="entry name" value="rnfC"/>
    <property type="match status" value="1"/>
</dbReference>
<dbReference type="InterPro" id="IPR017900">
    <property type="entry name" value="4Fe4S_Fe_S_CS"/>
</dbReference>
<accession>C5CGN0</accession>
<dbReference type="InterPro" id="IPR037225">
    <property type="entry name" value="Nuo51_FMN-bd_sf"/>
</dbReference>
<reference evidence="11 12" key="2">
    <citation type="journal article" date="2011" name="J. Bacteriol.">
        <title>Genome Sequence of Kosmotoga olearia Strain TBF 19.5.1, a Thermophilic Bacterium with a Wide Growth Temperature Range, Isolated from the Troll B Oil Platform in the North Sea.</title>
        <authorList>
            <person name="Swithers K.S."/>
            <person name="Dipippo J.L."/>
            <person name="Bruce D.C."/>
            <person name="Detter C."/>
            <person name="Tapia R."/>
            <person name="Han S."/>
            <person name="Goodwin L.A."/>
            <person name="Han J."/>
            <person name="Woyke T."/>
            <person name="Pitluck S."/>
            <person name="Pennacchio L."/>
            <person name="Nolan M."/>
            <person name="Mikhailova N."/>
            <person name="Land M.L."/>
            <person name="Nesbo C.L."/>
            <person name="Gogarten J.P."/>
            <person name="Noll K.M."/>
        </authorList>
    </citation>
    <scope>NUCLEOTIDE SEQUENCE [LARGE SCALE GENOMIC DNA]</scope>
    <source>
        <strain evidence="12">ATCC BAA-1733 / DSM 21960 / TBF 19.5.1</strain>
    </source>
</reference>
<dbReference type="OrthoDB" id="9767754at2"/>
<comment type="similarity">
    <text evidence="8">Belongs to the 4Fe4S bacterial-type ferredoxin family. RnfC subfamily.</text>
</comment>
<feature type="binding site" evidence="8">
    <location>
        <position position="414"/>
    </location>
    <ligand>
        <name>[4Fe-4S] cluster</name>
        <dbReference type="ChEBI" id="CHEBI:49883"/>
        <label>1</label>
    </ligand>
</feature>
<dbReference type="Pfam" id="PF13375">
    <property type="entry name" value="RnfC_N"/>
    <property type="match status" value="1"/>
</dbReference>
<evidence type="ECO:0000256" key="9">
    <source>
        <dbReference type="SAM" id="MobiDB-lite"/>
    </source>
</evidence>
<dbReference type="InterPro" id="IPR019554">
    <property type="entry name" value="Soluble_ligand-bd"/>
</dbReference>
<keyword evidence="12" id="KW-1185">Reference proteome</keyword>
<dbReference type="SUPFAM" id="SSF46548">
    <property type="entry name" value="alpha-helical ferredoxin"/>
    <property type="match status" value="1"/>
</dbReference>
<dbReference type="GO" id="GO:0046872">
    <property type="term" value="F:metal ion binding"/>
    <property type="evidence" value="ECO:0007669"/>
    <property type="project" value="UniProtKB-KW"/>
</dbReference>
<feature type="domain" description="4Fe-4S ferredoxin-type" evidence="10">
    <location>
        <begin position="393"/>
        <end position="423"/>
    </location>
</feature>
<feature type="binding site" evidence="8">
    <location>
        <position position="365"/>
    </location>
    <ligand>
        <name>[4Fe-4S] cluster</name>
        <dbReference type="ChEBI" id="CHEBI:49883"/>
        <label>1</label>
    </ligand>
</feature>
<keyword evidence="5 8" id="KW-0249">Electron transport</keyword>
<dbReference type="InterPro" id="IPR010208">
    <property type="entry name" value="Ion_transpt_RnfC/RsxC"/>
</dbReference>
<dbReference type="Pfam" id="PF13237">
    <property type="entry name" value="Fer4_10"/>
    <property type="match status" value="1"/>
</dbReference>
<keyword evidence="1 8" id="KW-0813">Transport</keyword>
<keyword evidence="8" id="KW-1278">Translocase</keyword>
<dbReference type="Pfam" id="PF01512">
    <property type="entry name" value="Complex1_51K"/>
    <property type="match status" value="1"/>
</dbReference>
<evidence type="ECO:0000256" key="3">
    <source>
        <dbReference type="ARBA" id="ARBA00022723"/>
    </source>
</evidence>
<keyword evidence="8" id="KW-0997">Cell inner membrane</keyword>
<dbReference type="KEGG" id="kol:Kole_0903"/>
<feature type="binding site" evidence="8">
    <location>
        <position position="368"/>
    </location>
    <ligand>
        <name>[4Fe-4S] cluster</name>
        <dbReference type="ChEBI" id="CHEBI:49883"/>
        <label>1</label>
    </ligand>
</feature>
<dbReference type="RefSeq" id="WP_015868274.1">
    <property type="nucleotide sequence ID" value="NC_012785.1"/>
</dbReference>
<dbReference type="Pfam" id="PF10531">
    <property type="entry name" value="SLBB"/>
    <property type="match status" value="1"/>
</dbReference>
<dbReference type="GO" id="GO:0022900">
    <property type="term" value="P:electron transport chain"/>
    <property type="evidence" value="ECO:0007669"/>
    <property type="project" value="UniProtKB-UniRule"/>
</dbReference>
<dbReference type="STRING" id="521045.Kole_0903"/>
<feature type="domain" description="4Fe-4S ferredoxin-type" evidence="10">
    <location>
        <begin position="354"/>
        <end position="385"/>
    </location>
</feature>
<evidence type="ECO:0000256" key="7">
    <source>
        <dbReference type="ARBA" id="ARBA00023014"/>
    </source>
</evidence>
<dbReference type="GO" id="GO:0005886">
    <property type="term" value="C:plasma membrane"/>
    <property type="evidence" value="ECO:0007669"/>
    <property type="project" value="UniProtKB-SubCell"/>
</dbReference>
<dbReference type="EC" id="7.-.-.-" evidence="8"/>
<keyword evidence="8" id="KW-0472">Membrane</keyword>
<feature type="binding site" evidence="8">
    <location>
        <position position="410"/>
    </location>
    <ligand>
        <name>[4Fe-4S] cluster</name>
        <dbReference type="ChEBI" id="CHEBI:49883"/>
        <label>2</label>
    </ligand>
</feature>
<evidence type="ECO:0000256" key="8">
    <source>
        <dbReference type="HAMAP-Rule" id="MF_00461"/>
    </source>
</evidence>
<dbReference type="InterPro" id="IPR011538">
    <property type="entry name" value="Nuo51_FMN-bd"/>
</dbReference>
<organism evidence="11 12">
    <name type="scientific">Kosmotoga olearia (strain ATCC BAA-1733 / DSM 21960 / TBF 19.5.1)</name>
    <dbReference type="NCBI Taxonomy" id="521045"/>
    <lineage>
        <taxon>Bacteria</taxon>
        <taxon>Thermotogati</taxon>
        <taxon>Thermotogota</taxon>
        <taxon>Thermotogae</taxon>
        <taxon>Kosmotogales</taxon>
        <taxon>Kosmotogaceae</taxon>
        <taxon>Kosmotoga</taxon>
    </lineage>
</organism>
<gene>
    <name evidence="8" type="primary">rnfC</name>
    <name evidence="11" type="ordered locus">Kole_0903</name>
</gene>
<evidence type="ECO:0000256" key="4">
    <source>
        <dbReference type="ARBA" id="ARBA00022737"/>
    </source>
</evidence>
<comment type="subcellular location">
    <subcellularLocation>
        <location evidence="8">Cell inner membrane</location>
        <topology evidence="8">Peripheral membrane protein</topology>
    </subcellularLocation>
</comment>
<keyword evidence="3 8" id="KW-0479">Metal-binding</keyword>
<dbReference type="HAMAP" id="MF_00461">
    <property type="entry name" value="RsxC_RnfC"/>
    <property type="match status" value="1"/>
</dbReference>
<dbReference type="AlphaFoldDB" id="C5CGN0"/>
<evidence type="ECO:0000256" key="1">
    <source>
        <dbReference type="ARBA" id="ARBA00022448"/>
    </source>
</evidence>
<dbReference type="PANTHER" id="PTHR43034">
    <property type="entry name" value="ION-TRANSLOCATING OXIDOREDUCTASE COMPLEX SUBUNIT C"/>
    <property type="match status" value="1"/>
</dbReference>
<sequence>MGLLSFKGGVHPPEKKTLSEDVPLSRAPLPGKVFVFLANHAGVPAKPIVQPGDDVKTGQKIAEAAGFISANLHSPVTGKVVEISKMYHPVLGKPQDAIVIEKTSDDDWELLEPAKSYEEFSRDEIIERIKEAGIVGLGGATFPTHVKLNPPKDKKIDVLIINGAECEPYLTVDYRLMLEMSEKIIRGIRALMKALGVEKAIIGIEDNKPKAIRRMKEAAGDGIEVRVLKTKYPQGAEKQLIYALTKRIVPSGGLPMDVGVVVQNVGTAFAVYEAIELGKPLIERAVTVTGEGVKKPINIVARIGTLASELIELAGGMEANVDRVVFGGPMMGIAVPKIDIPVMKGTSGITVMTKEVVGERESFPCIRCGGCVKACPMYLQPFQLYLYTSNRLYDRAVDEGLMDCMECGSCSYVCPANIDLVKSFKLAKKVYRALKGGAKK</sequence>
<evidence type="ECO:0000313" key="11">
    <source>
        <dbReference type="EMBL" id="ACR79612.1"/>
    </source>
</evidence>
<keyword evidence="7 8" id="KW-0411">Iron-sulfur</keyword>
<keyword evidence="4 8" id="KW-0677">Repeat</keyword>
<proteinExistence type="inferred from homology"/>
<keyword evidence="2 8" id="KW-0004">4Fe-4S</keyword>
<comment type="function">
    <text evidence="8">Part of a membrane-bound complex that couples electron transfer with translocation of ions across the membrane.</text>
</comment>
<feature type="binding site" evidence="8">
    <location>
        <position position="375"/>
    </location>
    <ligand>
        <name>[4Fe-4S] cluster</name>
        <dbReference type="ChEBI" id="CHEBI:49883"/>
        <label>2</label>
    </ligand>
</feature>
<dbReference type="NCBIfam" id="NF003454">
    <property type="entry name" value="PRK05035.1"/>
    <property type="match status" value="1"/>
</dbReference>
<dbReference type="EMBL" id="CP001634">
    <property type="protein sequence ID" value="ACR79612.1"/>
    <property type="molecule type" value="Genomic_DNA"/>
</dbReference>
<dbReference type="Gene3D" id="3.40.50.11540">
    <property type="entry name" value="NADH-ubiquinone oxidoreductase 51kDa subunit"/>
    <property type="match status" value="1"/>
</dbReference>
<evidence type="ECO:0000256" key="6">
    <source>
        <dbReference type="ARBA" id="ARBA00023004"/>
    </source>
</evidence>
<dbReference type="Proteomes" id="UP000002382">
    <property type="component" value="Chromosome"/>
</dbReference>
<reference evidence="11 12" key="1">
    <citation type="submission" date="2009-06" db="EMBL/GenBank/DDBJ databases">
        <title>Complete sequence of Thermotogales bacterium TBF 19.5.1.</title>
        <authorList>
            <consortium name="US DOE Joint Genome Institute"/>
            <person name="Lucas S."/>
            <person name="Copeland A."/>
            <person name="Lapidus A."/>
            <person name="Glavina del Rio T."/>
            <person name="Tice H."/>
            <person name="Bruce D."/>
            <person name="Goodwin L."/>
            <person name="Pitluck S."/>
            <person name="Chertkov O."/>
            <person name="Brettin T."/>
            <person name="Detter J.C."/>
            <person name="Han C."/>
            <person name="Schmutz J."/>
            <person name="Larimer F."/>
            <person name="Land M."/>
            <person name="Hauser L."/>
            <person name="Kyrpides N."/>
            <person name="Ovchinnikova G."/>
            <person name="Noll K."/>
        </authorList>
    </citation>
    <scope>NUCLEOTIDE SEQUENCE [LARGE SCALE GENOMIC DNA]</scope>
    <source>
        <strain evidence="12">ATCC BAA-1733 / DSM 21960 / TBF 19.5.1</strain>
    </source>
</reference>
<dbReference type="GO" id="GO:0009055">
    <property type="term" value="F:electron transfer activity"/>
    <property type="evidence" value="ECO:0007669"/>
    <property type="project" value="InterPro"/>
</dbReference>
<dbReference type="InterPro" id="IPR026902">
    <property type="entry name" value="RnfC_N"/>
</dbReference>
<dbReference type="GO" id="GO:0051539">
    <property type="term" value="F:4 iron, 4 sulfur cluster binding"/>
    <property type="evidence" value="ECO:0007669"/>
    <property type="project" value="UniProtKB-KW"/>
</dbReference>
<name>C5CGN0_KOSOT</name>
<dbReference type="SUPFAM" id="SSF142019">
    <property type="entry name" value="Nqo1 FMN-binding domain-like"/>
    <property type="match status" value="1"/>
</dbReference>
<feature type="binding site" evidence="8">
    <location>
        <position position="407"/>
    </location>
    <ligand>
        <name>[4Fe-4S] cluster</name>
        <dbReference type="ChEBI" id="CHEBI:49883"/>
        <label>2</label>
    </ligand>
</feature>
<evidence type="ECO:0000259" key="10">
    <source>
        <dbReference type="PROSITE" id="PS51379"/>
    </source>
</evidence>